<protein>
    <submittedName>
        <fullName evidence="3">Putative dehydrogenase</fullName>
    </submittedName>
</protein>
<dbReference type="InterPro" id="IPR036291">
    <property type="entry name" value="NAD(P)-bd_dom_sf"/>
</dbReference>
<feature type="domain" description="GFO/IDH/MocA-like oxidoreductase" evidence="2">
    <location>
        <begin position="137"/>
        <end position="259"/>
    </location>
</feature>
<dbReference type="GO" id="GO:0000166">
    <property type="term" value="F:nucleotide binding"/>
    <property type="evidence" value="ECO:0007669"/>
    <property type="project" value="InterPro"/>
</dbReference>
<dbReference type="SUPFAM" id="SSF55347">
    <property type="entry name" value="Glyceraldehyde-3-phosphate dehydrogenase-like, C-terminal domain"/>
    <property type="match status" value="1"/>
</dbReference>
<evidence type="ECO:0000259" key="1">
    <source>
        <dbReference type="Pfam" id="PF01408"/>
    </source>
</evidence>
<dbReference type="InterPro" id="IPR000683">
    <property type="entry name" value="Gfo/Idh/MocA-like_OxRdtase_N"/>
</dbReference>
<gene>
    <name evidence="3" type="ORF">HNR40_007619</name>
</gene>
<evidence type="ECO:0000313" key="4">
    <source>
        <dbReference type="Proteomes" id="UP000568380"/>
    </source>
</evidence>
<dbReference type="Proteomes" id="UP000568380">
    <property type="component" value="Unassembled WGS sequence"/>
</dbReference>
<dbReference type="InterPro" id="IPR055170">
    <property type="entry name" value="GFO_IDH_MocA-like_dom"/>
</dbReference>
<feature type="domain" description="Gfo/Idh/MocA-like oxidoreductase N-terminal" evidence="1">
    <location>
        <begin position="9"/>
        <end position="127"/>
    </location>
</feature>
<dbReference type="PANTHER" id="PTHR43377:SF1">
    <property type="entry name" value="BILIVERDIN REDUCTASE A"/>
    <property type="match status" value="1"/>
</dbReference>
<organism evidence="3 4">
    <name type="scientific">Nonomuraea endophytica</name>
    <dbReference type="NCBI Taxonomy" id="714136"/>
    <lineage>
        <taxon>Bacteria</taxon>
        <taxon>Bacillati</taxon>
        <taxon>Actinomycetota</taxon>
        <taxon>Actinomycetes</taxon>
        <taxon>Streptosporangiales</taxon>
        <taxon>Streptosporangiaceae</taxon>
        <taxon>Nonomuraea</taxon>
    </lineage>
</organism>
<dbReference type="SUPFAM" id="SSF51735">
    <property type="entry name" value="NAD(P)-binding Rossmann-fold domains"/>
    <property type="match status" value="1"/>
</dbReference>
<name>A0A7W8A9J8_9ACTN</name>
<proteinExistence type="predicted"/>
<dbReference type="Pfam" id="PF22725">
    <property type="entry name" value="GFO_IDH_MocA_C3"/>
    <property type="match status" value="1"/>
</dbReference>
<dbReference type="Gene3D" id="3.30.360.10">
    <property type="entry name" value="Dihydrodipicolinate Reductase, domain 2"/>
    <property type="match status" value="1"/>
</dbReference>
<dbReference type="Gene3D" id="3.40.50.720">
    <property type="entry name" value="NAD(P)-binding Rossmann-like Domain"/>
    <property type="match status" value="1"/>
</dbReference>
<dbReference type="AlphaFoldDB" id="A0A7W8A9J8"/>
<reference evidence="3 4" key="1">
    <citation type="submission" date="2020-08" db="EMBL/GenBank/DDBJ databases">
        <title>Genomic Encyclopedia of Type Strains, Phase IV (KMG-IV): sequencing the most valuable type-strain genomes for metagenomic binning, comparative biology and taxonomic classification.</title>
        <authorList>
            <person name="Goeker M."/>
        </authorList>
    </citation>
    <scope>NUCLEOTIDE SEQUENCE [LARGE SCALE GENOMIC DNA]</scope>
    <source>
        <strain evidence="3 4">DSM 45385</strain>
    </source>
</reference>
<dbReference type="InterPro" id="IPR051450">
    <property type="entry name" value="Gfo/Idh/MocA_Oxidoreductases"/>
</dbReference>
<keyword evidence="4" id="KW-1185">Reference proteome</keyword>
<comment type="caution">
    <text evidence="3">The sequence shown here is derived from an EMBL/GenBank/DDBJ whole genome shotgun (WGS) entry which is preliminary data.</text>
</comment>
<accession>A0A7W8A9J8</accession>
<dbReference type="PANTHER" id="PTHR43377">
    <property type="entry name" value="BILIVERDIN REDUCTASE A"/>
    <property type="match status" value="1"/>
</dbReference>
<dbReference type="Pfam" id="PF01408">
    <property type="entry name" value="GFO_IDH_MocA"/>
    <property type="match status" value="1"/>
</dbReference>
<dbReference type="EMBL" id="JACHIN010000012">
    <property type="protein sequence ID" value="MBB5082124.1"/>
    <property type="molecule type" value="Genomic_DNA"/>
</dbReference>
<evidence type="ECO:0000259" key="2">
    <source>
        <dbReference type="Pfam" id="PF22725"/>
    </source>
</evidence>
<evidence type="ECO:0000313" key="3">
    <source>
        <dbReference type="EMBL" id="MBB5082124.1"/>
    </source>
</evidence>
<dbReference type="RefSeq" id="WP_184970056.1">
    <property type="nucleotide sequence ID" value="NZ_JACHIN010000012.1"/>
</dbReference>
<sequence>MERGSTSVGVLVIGAGAIADQHVAALSSDPRGRLAGFVDTSAARAGQAARAQGGVPWTTDLAEALAWPGVDACVLCTPNDTHDELAARVAAAGKHLLVEKPLATTVPAARKTVEAFAAAGRTLSVAHSHRFYDYARTVHGEIASGALGRPLLVRLALLGGWIWPDWRTWVIDRERSGGHALHNGVHLLDLVTWWIGDEPVSVYARGQRRTAAELDVHDHLEMVVTYAGGATAICEMSRAHRPASLSARDVVVQGTEGLLTMEWDGEGVLLADERGTHLAAEGPAAGFAAQMSAWLDTVTGTASTGVAGDEALLAVAMGVAAERSMELGRPVSLEEVR</sequence>